<evidence type="ECO:0000256" key="3">
    <source>
        <dbReference type="ARBA" id="ARBA00022777"/>
    </source>
</evidence>
<dbReference type="SUPFAM" id="SSF52540">
    <property type="entry name" value="P-loop containing nucleoside triphosphate hydrolases"/>
    <property type="match status" value="1"/>
</dbReference>
<comment type="caution">
    <text evidence="6">The sequence shown here is derived from an EMBL/GenBank/DDBJ whole genome shotgun (WGS) entry which is preliminary data.</text>
</comment>
<dbReference type="Proteomes" id="UP000019678">
    <property type="component" value="Unassembled WGS sequence"/>
</dbReference>
<dbReference type="InterPro" id="IPR011009">
    <property type="entry name" value="Kinase-like_dom_sf"/>
</dbReference>
<dbReference type="Gene3D" id="1.25.40.10">
    <property type="entry name" value="Tetratricopeptide repeat domain"/>
    <property type="match status" value="1"/>
</dbReference>
<dbReference type="PANTHER" id="PTHR43289">
    <property type="entry name" value="MITOGEN-ACTIVATED PROTEIN KINASE KINASE KINASE 20-RELATED"/>
    <property type="match status" value="1"/>
</dbReference>
<keyword evidence="3" id="KW-0418">Kinase</keyword>
<organism evidence="6 7">
    <name type="scientific">Chondromyces apiculatus DSM 436</name>
    <dbReference type="NCBI Taxonomy" id="1192034"/>
    <lineage>
        <taxon>Bacteria</taxon>
        <taxon>Pseudomonadati</taxon>
        <taxon>Myxococcota</taxon>
        <taxon>Polyangia</taxon>
        <taxon>Polyangiales</taxon>
        <taxon>Polyangiaceae</taxon>
        <taxon>Chondromyces</taxon>
    </lineage>
</organism>
<dbReference type="eggNOG" id="COG0515">
    <property type="taxonomic scope" value="Bacteria"/>
</dbReference>
<name>A0A017T4W3_9BACT</name>
<reference evidence="6 7" key="1">
    <citation type="submission" date="2013-05" db="EMBL/GenBank/DDBJ databases">
        <title>Genome assembly of Chondromyces apiculatus DSM 436.</title>
        <authorList>
            <person name="Sharma G."/>
            <person name="Khatri I."/>
            <person name="Kaur C."/>
            <person name="Mayilraj S."/>
            <person name="Subramanian S."/>
        </authorList>
    </citation>
    <scope>NUCLEOTIDE SEQUENCE [LARGE SCALE GENOMIC DNA]</scope>
    <source>
        <strain evidence="6 7">DSM 436</strain>
    </source>
</reference>
<dbReference type="PANTHER" id="PTHR43289:SF6">
    <property type="entry name" value="SERINE_THREONINE-PROTEIN KINASE NEKL-3"/>
    <property type="match status" value="1"/>
</dbReference>
<dbReference type="InterPro" id="IPR049945">
    <property type="entry name" value="AAA_22"/>
</dbReference>
<dbReference type="Pfam" id="PF13401">
    <property type="entry name" value="AAA_22"/>
    <property type="match status" value="1"/>
</dbReference>
<dbReference type="InterPro" id="IPR000719">
    <property type="entry name" value="Prot_kinase_dom"/>
</dbReference>
<proteinExistence type="predicted"/>
<keyword evidence="2" id="KW-0547">Nucleotide-binding</keyword>
<gene>
    <name evidence="6" type="ORF">CAP_5124</name>
</gene>
<dbReference type="SMART" id="SM00220">
    <property type="entry name" value="S_TKc"/>
    <property type="match status" value="1"/>
</dbReference>
<evidence type="ECO:0000313" key="6">
    <source>
        <dbReference type="EMBL" id="EYF03860.1"/>
    </source>
</evidence>
<evidence type="ECO:0000259" key="5">
    <source>
        <dbReference type="PROSITE" id="PS50011"/>
    </source>
</evidence>
<dbReference type="EMBL" id="ASRX01000041">
    <property type="protein sequence ID" value="EYF03860.1"/>
    <property type="molecule type" value="Genomic_DNA"/>
</dbReference>
<dbReference type="STRING" id="1192034.CAP_5124"/>
<dbReference type="eggNOG" id="COG0457">
    <property type="taxonomic scope" value="Bacteria"/>
</dbReference>
<dbReference type="PROSITE" id="PS50011">
    <property type="entry name" value="PROTEIN_KINASE_DOM"/>
    <property type="match status" value="1"/>
</dbReference>
<dbReference type="InterPro" id="IPR027417">
    <property type="entry name" value="P-loop_NTPase"/>
</dbReference>
<dbReference type="Gene3D" id="3.30.200.20">
    <property type="entry name" value="Phosphorylase Kinase, domain 1"/>
    <property type="match status" value="1"/>
</dbReference>
<dbReference type="AlphaFoldDB" id="A0A017T4W3"/>
<feature type="domain" description="Protein kinase" evidence="5">
    <location>
        <begin position="1"/>
        <end position="253"/>
    </location>
</feature>
<dbReference type="SUPFAM" id="SSF48452">
    <property type="entry name" value="TPR-like"/>
    <property type="match status" value="1"/>
</dbReference>
<dbReference type="InterPro" id="IPR008271">
    <property type="entry name" value="Ser/Thr_kinase_AS"/>
</dbReference>
<dbReference type="Gene3D" id="1.10.510.10">
    <property type="entry name" value="Transferase(Phosphotransferase) domain 1"/>
    <property type="match status" value="1"/>
</dbReference>
<evidence type="ECO:0000256" key="4">
    <source>
        <dbReference type="ARBA" id="ARBA00022840"/>
    </source>
</evidence>
<dbReference type="Pfam" id="PF00069">
    <property type="entry name" value="Pkinase"/>
    <property type="match status" value="1"/>
</dbReference>
<dbReference type="InterPro" id="IPR011990">
    <property type="entry name" value="TPR-like_helical_dom_sf"/>
</dbReference>
<dbReference type="SUPFAM" id="SSF56112">
    <property type="entry name" value="Protein kinase-like (PK-like)"/>
    <property type="match status" value="1"/>
</dbReference>
<sequence>MGAGGFSVVFAATREADGAPTLLKVGRVAAPVLLARFQREASAMERVGPPHVPTLHAQGRTEDGRPYLVMERFFGQTLAEWLATQPSPPPLPWTVRFMDALLAAVDAAHARGVVHRDLKPENIFLAGAEQRVVLLDLGLARRPDQDEPELTRTGVTLGTPHYMAPEQIHASRTAGAPADLYALGVILYELLTSRLPFGGDLGAVEHGHLALRPPRPREHAPVPAAIEELVLACLAKEPSRRPPSAAALREALAAAAATASAWSPAMPVARHLLAEGRHPVVLAVIEGNLDARFLAGVTARHGGILARQQARRAVAVFSGQDVEHPAGAALAMVRTLAEVPGTRAALHLDRVLLRRRKGAALTAYGAAVERPDTWLPVEPWSGVRFTPAFAAIAPDSAAATIPADTLEVAPGTTGSRSTVAPPGAPLLGRDEVLTALEGSARVPFVEARPALFTLLGERGLGKSRLAAEAAAIARRLRPEATVVPLYPPVGTVHGLGEELLRNLAALAPGTSPEGRPEGLAETIQRAAREAPVAIVLDDAQLADPELLDALELSTLDGSDLRLWVVVAAQPGFERTRPGWGSRTRFHTRRMLSPLTDGDAVALAAELLRPAEYPPAAALEHLARWGDNNPASLTEIARALKRAGVVRRRSGTTSWYVATADLQAGTPSPAWAWIASRRLAMLPPELAALARLCAVLGASFTREELERVQDALDRAGRAATPVDVGYGLRALVDVALLECGPEQGFFFASAMLRDALHETLEPAHRTAAHEHALAYWKERAARDGEGTAALEAVSRHAAACGRPDEAGAAHLALGDLGFARHRHVDADQRYTAALTLLPEHDLSRRAAALAGRGRSRYRIGRAREAQEDLVAGRDLAARTGDRALVALLLLEEATALDWMREFSASAARVDEARPLVHDLASPRLAVRLRIAEGRTCHRRNQTLESIALLRQAVEEATALEDDESRSIALLLLAPQLALTGELVEAQATFGVLIDLLTATGDLPHLASAHTNRTFLWEALREPDRALADLAQAMALTRQLGDPMLERLAACNVSDVLYCAGRSLEALEVAQRACFLEERFFPHPVAWGRLNAARALVMLERHDEARSLVEALVVSSPVDLTQASRIAAGLRALLEMLQLVLSDLGALTPELTPARTWDALLQACEETLPADWVLELVYWRARMALRSSRSAEAEAARQRAVALDPTSGWTSRIHALFTPSPS</sequence>
<keyword evidence="1" id="KW-0808">Transferase</keyword>
<keyword evidence="4" id="KW-0067">ATP-binding</keyword>
<dbReference type="PROSITE" id="PS00108">
    <property type="entry name" value="PROTEIN_KINASE_ST"/>
    <property type="match status" value="1"/>
</dbReference>
<dbReference type="CDD" id="cd14014">
    <property type="entry name" value="STKc_PknB_like"/>
    <property type="match status" value="1"/>
</dbReference>
<accession>A0A017T4W3</accession>
<dbReference type="GO" id="GO:0005524">
    <property type="term" value="F:ATP binding"/>
    <property type="evidence" value="ECO:0007669"/>
    <property type="project" value="UniProtKB-KW"/>
</dbReference>
<protein>
    <recommendedName>
        <fullName evidence="5">Protein kinase domain-containing protein</fullName>
    </recommendedName>
</protein>
<dbReference type="GO" id="GO:0004674">
    <property type="term" value="F:protein serine/threonine kinase activity"/>
    <property type="evidence" value="ECO:0007669"/>
    <property type="project" value="TreeGrafter"/>
</dbReference>
<evidence type="ECO:0000256" key="1">
    <source>
        <dbReference type="ARBA" id="ARBA00022679"/>
    </source>
</evidence>
<keyword evidence="7" id="KW-1185">Reference proteome</keyword>
<evidence type="ECO:0000256" key="2">
    <source>
        <dbReference type="ARBA" id="ARBA00022741"/>
    </source>
</evidence>
<evidence type="ECO:0000313" key="7">
    <source>
        <dbReference type="Proteomes" id="UP000019678"/>
    </source>
</evidence>